<accession>A0A8X6SU06</accession>
<gene>
    <name evidence="1" type="primary">X975_15885</name>
    <name evidence="1" type="ORF">TNCV_1074031</name>
</gene>
<evidence type="ECO:0000313" key="2">
    <source>
        <dbReference type="Proteomes" id="UP000887159"/>
    </source>
</evidence>
<keyword evidence="2" id="KW-1185">Reference proteome</keyword>
<proteinExistence type="predicted"/>
<sequence length="137" mass="15861">MIKFIDFCKAWFLPKSVARVAAIAGDHRSATRLGIDLKTLWMCSSGYSRLRSFHALTKLIWCGSWGCSLGQSLINHGPIVFYLRKIRRASEPRKQFNLVINEEPLNNAYHVWLHIILLKYVCGQAVKVRKDNWLQQM</sequence>
<comment type="caution">
    <text evidence="1">The sequence shown here is derived from an EMBL/GenBank/DDBJ whole genome shotgun (WGS) entry which is preliminary data.</text>
</comment>
<reference evidence="1" key="1">
    <citation type="submission" date="2020-08" db="EMBL/GenBank/DDBJ databases">
        <title>Multicomponent nature underlies the extraordinary mechanical properties of spider dragline silk.</title>
        <authorList>
            <person name="Kono N."/>
            <person name="Nakamura H."/>
            <person name="Mori M."/>
            <person name="Yoshida Y."/>
            <person name="Ohtoshi R."/>
            <person name="Malay A.D."/>
            <person name="Moran D.A.P."/>
            <person name="Tomita M."/>
            <person name="Numata K."/>
            <person name="Arakawa K."/>
        </authorList>
    </citation>
    <scope>NUCLEOTIDE SEQUENCE</scope>
</reference>
<name>A0A8X6SU06_TRICX</name>
<dbReference type="EMBL" id="BMAU01021346">
    <property type="protein sequence ID" value="GFY17668.1"/>
    <property type="molecule type" value="Genomic_DNA"/>
</dbReference>
<dbReference type="AlphaFoldDB" id="A0A8X6SU06"/>
<protein>
    <submittedName>
        <fullName evidence="1">Uncharacterized protein</fullName>
    </submittedName>
</protein>
<dbReference type="Proteomes" id="UP000887159">
    <property type="component" value="Unassembled WGS sequence"/>
</dbReference>
<organism evidence="1 2">
    <name type="scientific">Trichonephila clavipes</name>
    <name type="common">Golden silk orbweaver</name>
    <name type="synonym">Nephila clavipes</name>
    <dbReference type="NCBI Taxonomy" id="2585209"/>
    <lineage>
        <taxon>Eukaryota</taxon>
        <taxon>Metazoa</taxon>
        <taxon>Ecdysozoa</taxon>
        <taxon>Arthropoda</taxon>
        <taxon>Chelicerata</taxon>
        <taxon>Arachnida</taxon>
        <taxon>Araneae</taxon>
        <taxon>Araneomorphae</taxon>
        <taxon>Entelegynae</taxon>
        <taxon>Araneoidea</taxon>
        <taxon>Nephilidae</taxon>
        <taxon>Trichonephila</taxon>
    </lineage>
</organism>
<evidence type="ECO:0000313" key="1">
    <source>
        <dbReference type="EMBL" id="GFY17668.1"/>
    </source>
</evidence>